<evidence type="ECO:0000256" key="3">
    <source>
        <dbReference type="ARBA" id="ARBA00022824"/>
    </source>
</evidence>
<evidence type="ECO:0000256" key="4">
    <source>
        <dbReference type="ARBA" id="ARBA00022989"/>
    </source>
</evidence>
<feature type="region of interest" description="Disordered" evidence="7">
    <location>
        <begin position="248"/>
        <end position="318"/>
    </location>
</feature>
<feature type="region of interest" description="Disordered" evidence="7">
    <location>
        <begin position="762"/>
        <end position="786"/>
    </location>
</feature>
<keyword evidence="4 6" id="KW-1133">Transmembrane helix</keyword>
<feature type="compositionally biased region" description="Basic and acidic residues" evidence="7">
    <location>
        <begin position="88"/>
        <end position="114"/>
    </location>
</feature>
<dbReference type="AlphaFoldDB" id="A0A8B9J8G5"/>
<keyword evidence="5 6" id="KW-0472">Membrane</keyword>
<evidence type="ECO:0000256" key="6">
    <source>
        <dbReference type="RuleBase" id="RU210713"/>
    </source>
</evidence>
<dbReference type="PANTHER" id="PTHR45799">
    <property type="entry name" value="RETICULON-LIKE PROTEIN"/>
    <property type="match status" value="1"/>
</dbReference>
<feature type="compositionally biased region" description="Low complexity" evidence="7">
    <location>
        <begin position="275"/>
        <end position="303"/>
    </location>
</feature>
<feature type="transmembrane region" description="Helical" evidence="6">
    <location>
        <begin position="873"/>
        <end position="896"/>
    </location>
</feature>
<feature type="compositionally biased region" description="Polar residues" evidence="7">
    <location>
        <begin position="375"/>
        <end position="387"/>
    </location>
</feature>
<dbReference type="GO" id="GO:0043005">
    <property type="term" value="C:neuron projection"/>
    <property type="evidence" value="ECO:0007669"/>
    <property type="project" value="TreeGrafter"/>
</dbReference>
<feature type="compositionally biased region" description="Polar residues" evidence="7">
    <location>
        <begin position="451"/>
        <end position="463"/>
    </location>
</feature>
<sequence>MADAEEVSSTTPNGVQEEAAAAGAGGGGAGGVQEDVVPVGDLKGSSNEAEAKEENVKDETKEKEVVAPSSVPAPVAEPEPVVSSTMEEPVKKQEQKVEEPTTDKAETELSEKTDLVTSSSETKDVKESVQKEELEKPEKLDEQQQVVVEEAQTAATADVVEAAAAEPVQSPVIEETAEVPAAAEVPVVVPVEAVPAVPIVEAPVPVEVPAAEVPPVVEEKAAEVPVVVPEEVPVVEAVEELVAAAPVQEVTASPSPPPAAAEESLKAPPAEEQKLQQQPEQEPVITAVPEPAAEPAAAVSSTVEFEEPTLPAEKEKEVIEEHQDLGIHINLTAAAPAPEVEEEPTPAAPAPPLSHEPSLPAPAAASAATFPPLMQFTSEYGDSSPIASQDIGKITMDSFGNDSPSRSMPRYEPDVLNQSDDDLMFEIKKPFQNFSPVNNPSSEFSLFGETTADTRAATMSDSPSPDLVQNAHDGELQDEVQDYEQSFDSREEATESLRQQLASSDLFTTAPKEHEESGLPPSLPDILKSSPLNPDKVDSGSSEGSPDFSPVHRSGNDSPNAPFSLSGNNPFAFETKVPLLKEMTEETEAKAAAEKAKKDAETKASEQMFGTFDLVKEAETSPKGTETTVEDKDDFKTFNQDSVQMADKFECLSFPTGKAQEHSDSESPSADSLSPVLEAMGKNPASFQIEPEKNIVIEEREEEEEAADEVSEQEVSSEEFEFVEKPPRGAIDEFLETLDNSKFAKAAEMVDEEEDILPSYAEKTEAEEEEEEEEEEESFTVQETKNQSSYLLLTEPLDGASSARGKAGLELSDFQVPSQAPLAHSPVVKADTMTMKTAEPQAVKLPNLKLGSVVDLLYWRDVKNTGVVFGASLLLLLSLSVCSIISVLSYVALALLSVTITFRIYKGILQAIQKSDEGHPFKQYLDQEVALPAQLVHKYSDIALGRINATMVELRRLFLVEDLVDSLKFAVFMWILTYVGALFNGLTILILGLIGAFSCPIVYEKHQTQIDHYVALINNQVKDVVGKIQAKIPGAKKKAE</sequence>
<name>A0A8B9J8G5_ASTMX</name>
<feature type="compositionally biased region" description="Polar residues" evidence="7">
    <location>
        <begin position="496"/>
        <end position="507"/>
    </location>
</feature>
<feature type="region of interest" description="Disordered" evidence="7">
    <location>
        <begin position="584"/>
        <end position="604"/>
    </location>
</feature>
<dbReference type="FunFam" id="1.20.5.2480:FF:000001">
    <property type="entry name" value="Reticulon"/>
    <property type="match status" value="1"/>
</dbReference>
<reference evidence="9" key="1">
    <citation type="submission" date="2025-08" db="UniProtKB">
        <authorList>
            <consortium name="Ensembl"/>
        </authorList>
    </citation>
    <scope>IDENTIFICATION</scope>
</reference>
<dbReference type="GO" id="GO:0030182">
    <property type="term" value="P:neuron differentiation"/>
    <property type="evidence" value="ECO:0007669"/>
    <property type="project" value="TreeGrafter"/>
</dbReference>
<feature type="compositionally biased region" description="Basic and acidic residues" evidence="7">
    <location>
        <begin position="49"/>
        <end position="65"/>
    </location>
</feature>
<dbReference type="GO" id="GO:0005789">
    <property type="term" value="C:endoplasmic reticulum membrane"/>
    <property type="evidence" value="ECO:0007669"/>
    <property type="project" value="UniProtKB-SubCell"/>
</dbReference>
<feature type="transmembrane region" description="Helical" evidence="6">
    <location>
        <begin position="982"/>
        <end position="1003"/>
    </location>
</feature>
<keyword evidence="3 6" id="KW-0256">Endoplasmic reticulum</keyword>
<feature type="compositionally biased region" description="Polar residues" evidence="7">
    <location>
        <begin position="434"/>
        <end position="444"/>
    </location>
</feature>
<dbReference type="GO" id="GO:0014069">
    <property type="term" value="C:postsynaptic density"/>
    <property type="evidence" value="ECO:0007669"/>
    <property type="project" value="TreeGrafter"/>
</dbReference>
<feature type="compositionally biased region" description="Acidic residues" evidence="7">
    <location>
        <begin position="699"/>
        <end position="721"/>
    </location>
</feature>
<feature type="region of interest" description="Disordered" evidence="7">
    <location>
        <begin position="330"/>
        <end position="416"/>
    </location>
</feature>
<feature type="domain" description="Reticulon" evidence="8">
    <location>
        <begin position="853"/>
        <end position="1040"/>
    </location>
</feature>
<organism evidence="9 10">
    <name type="scientific">Astyanax mexicanus</name>
    <name type="common">Blind cave fish</name>
    <name type="synonym">Astyanax fasciatus mexicanus</name>
    <dbReference type="NCBI Taxonomy" id="7994"/>
    <lineage>
        <taxon>Eukaryota</taxon>
        <taxon>Metazoa</taxon>
        <taxon>Chordata</taxon>
        <taxon>Craniata</taxon>
        <taxon>Vertebrata</taxon>
        <taxon>Euteleostomi</taxon>
        <taxon>Actinopterygii</taxon>
        <taxon>Neopterygii</taxon>
        <taxon>Teleostei</taxon>
        <taxon>Ostariophysi</taxon>
        <taxon>Characiformes</taxon>
        <taxon>Characoidei</taxon>
        <taxon>Acestrorhamphidae</taxon>
        <taxon>Acestrorhamphinae</taxon>
        <taxon>Astyanax</taxon>
    </lineage>
</organism>
<comment type="subcellular location">
    <subcellularLocation>
        <location evidence="1 6">Endoplasmic reticulum membrane</location>
        <topology evidence="1 6">Multi-pass membrane protein</topology>
    </subcellularLocation>
</comment>
<accession>A0A8B9J8G5</accession>
<evidence type="ECO:0000256" key="5">
    <source>
        <dbReference type="ARBA" id="ARBA00023136"/>
    </source>
</evidence>
<feature type="compositionally biased region" description="Low complexity" evidence="7">
    <location>
        <begin position="66"/>
        <end position="84"/>
    </location>
</feature>
<evidence type="ECO:0000259" key="8">
    <source>
        <dbReference type="PROSITE" id="PS50845"/>
    </source>
</evidence>
<keyword evidence="2 6" id="KW-0812">Transmembrane</keyword>
<dbReference type="GO" id="GO:0071787">
    <property type="term" value="P:endoplasmic reticulum tubular network formation"/>
    <property type="evidence" value="ECO:0007669"/>
    <property type="project" value="TreeGrafter"/>
</dbReference>
<dbReference type="GeneID" id="103044629"/>
<dbReference type="InterPro" id="IPR003388">
    <property type="entry name" value="Reticulon"/>
</dbReference>
<feature type="region of interest" description="Disordered" evidence="7">
    <location>
        <begin position="434"/>
        <end position="571"/>
    </location>
</feature>
<feature type="compositionally biased region" description="Polar residues" evidence="7">
    <location>
        <begin position="556"/>
        <end position="569"/>
    </location>
</feature>
<feature type="compositionally biased region" description="Low complexity" evidence="7">
    <location>
        <begin position="355"/>
        <end position="373"/>
    </location>
</feature>
<dbReference type="CTD" id="678586"/>
<protein>
    <recommendedName>
        <fullName evidence="6">Reticulon</fullName>
    </recommendedName>
</protein>
<feature type="region of interest" description="Disordered" evidence="7">
    <location>
        <begin position="655"/>
        <end position="731"/>
    </location>
</feature>
<feature type="compositionally biased region" description="Basic and acidic residues" evidence="7">
    <location>
        <begin position="722"/>
        <end position="731"/>
    </location>
</feature>
<proteinExistence type="predicted"/>
<evidence type="ECO:0000313" key="9">
    <source>
        <dbReference type="Ensembl" id="ENSAMXP00005009502.1"/>
    </source>
</evidence>
<dbReference type="GO" id="GO:0007420">
    <property type="term" value="P:brain development"/>
    <property type="evidence" value="ECO:0007669"/>
    <property type="project" value="TreeGrafter"/>
</dbReference>
<feature type="region of interest" description="Disordered" evidence="7">
    <location>
        <begin position="1"/>
        <end position="144"/>
    </location>
</feature>
<evidence type="ECO:0000256" key="7">
    <source>
        <dbReference type="SAM" id="MobiDB-lite"/>
    </source>
</evidence>
<evidence type="ECO:0000313" key="10">
    <source>
        <dbReference type="Proteomes" id="UP000694621"/>
    </source>
</evidence>
<feature type="compositionally biased region" description="Low complexity" evidence="7">
    <location>
        <begin position="666"/>
        <end position="675"/>
    </location>
</feature>
<evidence type="ECO:0000256" key="2">
    <source>
        <dbReference type="ARBA" id="ARBA00022692"/>
    </source>
</evidence>
<feature type="compositionally biased region" description="Basic and acidic residues" evidence="7">
    <location>
        <begin position="121"/>
        <end position="142"/>
    </location>
</feature>
<evidence type="ECO:0000256" key="1">
    <source>
        <dbReference type="ARBA" id="ARBA00004477"/>
    </source>
</evidence>
<feature type="compositionally biased region" description="Basic and acidic residues" evidence="7">
    <location>
        <begin position="263"/>
        <end position="274"/>
    </location>
</feature>
<feature type="compositionally biased region" description="Acidic residues" evidence="7">
    <location>
        <begin position="765"/>
        <end position="778"/>
    </location>
</feature>
<dbReference type="PANTHER" id="PTHR45799:SF4">
    <property type="entry name" value="RETICULON-3"/>
    <property type="match status" value="1"/>
</dbReference>
<dbReference type="KEGG" id="amex:103044629"/>
<dbReference type="Gene3D" id="1.20.5.2480">
    <property type="match status" value="1"/>
</dbReference>
<dbReference type="Ensembl" id="ENSAMXT00005010582.1">
    <property type="protein sequence ID" value="ENSAMXP00005009502.1"/>
    <property type="gene ID" value="ENSAMXG00005005367.1"/>
</dbReference>
<dbReference type="Pfam" id="PF02453">
    <property type="entry name" value="Reticulon"/>
    <property type="match status" value="1"/>
</dbReference>
<dbReference type="Proteomes" id="UP000694621">
    <property type="component" value="Unplaced"/>
</dbReference>
<dbReference type="PROSITE" id="PS50845">
    <property type="entry name" value="RETICULON"/>
    <property type="match status" value="1"/>
</dbReference>
<dbReference type="InterPro" id="IPR046964">
    <property type="entry name" value="RTN1-4"/>
</dbReference>